<dbReference type="Gene3D" id="3.90.1140.10">
    <property type="entry name" value="Cyclic phosphodiesterase"/>
    <property type="match status" value="1"/>
</dbReference>
<dbReference type="AlphaFoldDB" id="A0A5M9GQ78"/>
<dbReference type="InterPro" id="IPR050580">
    <property type="entry name" value="2H_phosphoesterase_YjcG-like"/>
</dbReference>
<accession>A0A5M9GQ78</accession>
<proteinExistence type="predicted"/>
<evidence type="ECO:0000313" key="1">
    <source>
        <dbReference type="EMBL" id="KAA8475905.1"/>
    </source>
</evidence>
<keyword evidence="2" id="KW-1185">Reference proteome</keyword>
<dbReference type="EMBL" id="VWNE01000048">
    <property type="protein sequence ID" value="KAA8475905.1"/>
    <property type="molecule type" value="Genomic_DNA"/>
</dbReference>
<comment type="caution">
    <text evidence="1">The sequence shown here is derived from an EMBL/GenBank/DDBJ whole genome shotgun (WGS) entry which is preliminary data.</text>
</comment>
<dbReference type="Proteomes" id="UP000322918">
    <property type="component" value="Unassembled WGS sequence"/>
</dbReference>
<protein>
    <submittedName>
        <fullName evidence="1">2'-5' RNA ligase family protein</fullName>
    </submittedName>
</protein>
<organism evidence="1 2">
    <name type="scientific">Arcticibacter tournemirensis</name>
    <dbReference type="NCBI Taxonomy" id="699437"/>
    <lineage>
        <taxon>Bacteria</taxon>
        <taxon>Pseudomonadati</taxon>
        <taxon>Bacteroidota</taxon>
        <taxon>Sphingobacteriia</taxon>
        <taxon>Sphingobacteriales</taxon>
        <taxon>Sphingobacteriaceae</taxon>
        <taxon>Arcticibacter</taxon>
    </lineage>
</organism>
<evidence type="ECO:0000313" key="2">
    <source>
        <dbReference type="Proteomes" id="UP000322918"/>
    </source>
</evidence>
<dbReference type="SUPFAM" id="SSF55144">
    <property type="entry name" value="LigT-like"/>
    <property type="match status" value="1"/>
</dbReference>
<gene>
    <name evidence="1" type="ORF">F1649_20940</name>
</gene>
<dbReference type="InterPro" id="IPR009097">
    <property type="entry name" value="Cyclic_Pdiesterase"/>
</dbReference>
<dbReference type="GO" id="GO:0016874">
    <property type="term" value="F:ligase activity"/>
    <property type="evidence" value="ECO:0007669"/>
    <property type="project" value="UniProtKB-KW"/>
</dbReference>
<dbReference type="Pfam" id="PF13563">
    <property type="entry name" value="2_5_RNA_ligase2"/>
    <property type="match status" value="1"/>
</dbReference>
<keyword evidence="1" id="KW-0436">Ligase</keyword>
<name>A0A5M9GQ78_9SPHI</name>
<sequence length="209" mass="24563">MAVALIKVSILLILLVFCLYLNMSLYLTAILPPAPLAEEIDEIRKEISEKYRVYKALRPPVHVTLFRPVNIDDDIEKYLIQWLKPVCHLHNPFEQQLENYDSFNNHTVYIRVPKSALLQALQKDISAVFNKNKIDPPEMKGNTSFNPHVTVAYRDVSPEVFAGIWEEYKNKKFRRSFTIDKFTLLKHDGHRWNILKEFPLQKPEILQLF</sequence>
<dbReference type="PANTHER" id="PTHR40037">
    <property type="entry name" value="PHOSPHOESTERASE YJCG-RELATED"/>
    <property type="match status" value="1"/>
</dbReference>
<dbReference type="OrthoDB" id="1951600at2"/>
<reference evidence="1 2" key="1">
    <citation type="submission" date="2019-09" db="EMBL/GenBank/DDBJ databases">
        <title>Pararcticibacter amylolyticus gen. nov., sp. nov., isolated from a rottenly hemp rope, and reclassification of Pedobacter tournemirensis as Pararcticibacter tournemirensis comb. nov.</title>
        <authorList>
            <person name="Cai Y."/>
        </authorList>
    </citation>
    <scope>NUCLEOTIDE SEQUENCE [LARGE SCALE GENOMIC DNA]</scope>
    <source>
        <strain evidence="1 2">TF5-37.2-LB10</strain>
    </source>
</reference>
<dbReference type="PANTHER" id="PTHR40037:SF1">
    <property type="entry name" value="PHOSPHOESTERASE SAOUHSC_00951-RELATED"/>
    <property type="match status" value="1"/>
</dbReference>